<accession>U5HFN9</accession>
<dbReference type="EC" id="2.7.1.59" evidence="2"/>
<reference evidence="7 9" key="3">
    <citation type="journal article" date="2015" name="BMC Genomics">
        <title>Sex and parasites: genomic and transcriptomic analysis of Microbotryum lychnidis-dioicae, the biotrophic and plant-castrating anther smut fungus.</title>
        <authorList>
            <person name="Perlin M.H."/>
            <person name="Amselem J."/>
            <person name="Fontanillas E."/>
            <person name="Toh S.S."/>
            <person name="Chen Z."/>
            <person name="Goldberg J."/>
            <person name="Duplessis S."/>
            <person name="Henrissat B."/>
            <person name="Young S."/>
            <person name="Zeng Q."/>
            <person name="Aguileta G."/>
            <person name="Petit E."/>
            <person name="Badouin H."/>
            <person name="Andrews J."/>
            <person name="Razeeq D."/>
            <person name="Gabaldon T."/>
            <person name="Quesneville H."/>
            <person name="Giraud T."/>
            <person name="Hood M.E."/>
            <person name="Schultz D.J."/>
            <person name="Cuomo C.A."/>
        </authorList>
    </citation>
    <scope>NUCLEOTIDE SEQUENCE [LARGE SCALE GENOMIC DNA]</scope>
    <source>
        <strain evidence="7">P1A1 Lamole</strain>
        <strain evidence="9">p1A1 Lamole</strain>
    </source>
</reference>
<feature type="domain" description="ATPase BadF/BadG/BcrA/BcrD type" evidence="6">
    <location>
        <begin position="38"/>
        <end position="381"/>
    </location>
</feature>
<dbReference type="EMBL" id="GL541732">
    <property type="protein sequence ID" value="KDE03620.1"/>
    <property type="molecule type" value="Genomic_DNA"/>
</dbReference>
<dbReference type="STRING" id="683840.U5HFN9"/>
<gene>
    <name evidence="7" type="ORF">MVLG_05915</name>
</gene>
<evidence type="ECO:0000259" key="6">
    <source>
        <dbReference type="Pfam" id="PF01869"/>
    </source>
</evidence>
<comment type="similarity">
    <text evidence="1">Belongs to the eukaryotic-type N-acetylglucosamine kinase family.</text>
</comment>
<evidence type="ECO:0000256" key="4">
    <source>
        <dbReference type="ARBA" id="ARBA00031123"/>
    </source>
</evidence>
<dbReference type="OrthoDB" id="311172at2759"/>
<dbReference type="InterPro" id="IPR052519">
    <property type="entry name" value="Euk-type_GlcNAc_Kinase"/>
</dbReference>
<evidence type="ECO:0000256" key="2">
    <source>
        <dbReference type="ARBA" id="ARBA00012122"/>
    </source>
</evidence>
<evidence type="ECO:0000313" key="9">
    <source>
        <dbReference type="Proteomes" id="UP000017200"/>
    </source>
</evidence>
<dbReference type="PANTHER" id="PTHR43190:SF3">
    <property type="entry name" value="N-ACETYL-D-GLUCOSAMINE KINASE"/>
    <property type="match status" value="1"/>
</dbReference>
<reference evidence="8" key="4">
    <citation type="submission" date="2015-06" db="UniProtKB">
        <authorList>
            <consortium name="EnsemblFungi"/>
        </authorList>
    </citation>
    <scope>IDENTIFICATION</scope>
</reference>
<feature type="compositionally biased region" description="Low complexity" evidence="5">
    <location>
        <begin position="1"/>
        <end position="17"/>
    </location>
</feature>
<dbReference type="EMBL" id="AEIJ01000648">
    <property type="status" value="NOT_ANNOTATED_CDS"/>
    <property type="molecule type" value="Genomic_DNA"/>
</dbReference>
<dbReference type="OMA" id="CGNCATL"/>
<dbReference type="InParanoid" id="U5HFN9"/>
<dbReference type="HOGENOM" id="CLU_016274_7_0_1"/>
<reference evidence="7" key="2">
    <citation type="submission" date="2010-11" db="EMBL/GenBank/DDBJ databases">
        <authorList>
            <consortium name="The Broad Institute Genome Sequencing Platform"/>
            <person name="Earl A."/>
            <person name="Ward D."/>
            <person name="Feldgarden M."/>
            <person name="Gevers D."/>
            <person name="Butler R."/>
            <person name="Young S.K."/>
            <person name="Zeng Q."/>
            <person name="Gargeya S."/>
            <person name="Fitzgerald M."/>
            <person name="Haas B."/>
            <person name="Abouelleil A."/>
            <person name="Alvarado L."/>
            <person name="Arachchi H.M."/>
            <person name="Berlin A."/>
            <person name="Brown A."/>
            <person name="Chapman S.B."/>
            <person name="Chen Z."/>
            <person name="Dunbar C."/>
            <person name="Freedman E."/>
            <person name="Gearin G."/>
            <person name="Gellesch M."/>
            <person name="Goldberg J."/>
            <person name="Griggs A."/>
            <person name="Gujja S."/>
            <person name="Heilman E."/>
            <person name="Heiman D."/>
            <person name="Howarth C."/>
            <person name="Larson L."/>
            <person name="Lui A."/>
            <person name="MacDonald P.J.P."/>
            <person name="Mehta T."/>
            <person name="Montmayeur A."/>
            <person name="Murphy C."/>
            <person name="Neiman D."/>
            <person name="Pearson M."/>
            <person name="Priest M."/>
            <person name="Roberts A."/>
            <person name="Saif S."/>
            <person name="Shea T."/>
            <person name="Shenoy N."/>
            <person name="Sisk P."/>
            <person name="Stolte C."/>
            <person name="Sykes S."/>
            <person name="White J."/>
            <person name="Yandava C."/>
            <person name="Wortman J."/>
            <person name="Nusbaum C."/>
            <person name="Birren B."/>
        </authorList>
    </citation>
    <scope>NUCLEOTIDE SEQUENCE</scope>
    <source>
        <strain evidence="7">P1A1 Lamole</strain>
    </source>
</reference>
<dbReference type="PANTHER" id="PTHR43190">
    <property type="entry name" value="N-ACETYL-D-GLUCOSAMINE KINASE"/>
    <property type="match status" value="1"/>
</dbReference>
<proteinExistence type="inferred from homology"/>
<dbReference type="InterPro" id="IPR043129">
    <property type="entry name" value="ATPase_NBD"/>
</dbReference>
<sequence length="430" mass="45766">MLGSLNQPTPSNSSTQPHPHPQSHPAPLNRYPPLLLAVDGGGSGVRAVIASHAGVELARASAGPCNVKSVTAPVAVTRILQAVNAALTLVPLSGDETRPGPQGRTPDAVPSLTSDTDQEQSSLMGHCFAKAWVGVAGVDSRTQGSDFEDLLRQALRMATTDLILTNDGHLFAAASTSLPHVDATVVMCAGTGSVSLAFRIHPTTREPKLVACRGGWGPVLGDEGSAYSIGRLGIRSVLSYFDELYMASAGKGPTPPKPHRTCLMFGAILRYFGATTSEGLIDRIYSDCSTPQASHETESRRKIWIADSARIVLEHAFPAIVECVESKRTALGILAEAQAYLIDVVLLFVDQLRLDLHRTVLTLGGSLWTNSGFAQMFLERLEATQCVFKHVIIASDTAGPAAVSLAQRSKRTADAPTQKADELELHNKIR</sequence>
<reference evidence="9" key="1">
    <citation type="submission" date="2010-11" db="EMBL/GenBank/DDBJ databases">
        <title>The genome sequence of Microbotryum violaceum strain p1A1 Lamole.</title>
        <authorList>
            <person name="Cuomo C."/>
            <person name="Perlin M."/>
            <person name="Young S.K."/>
            <person name="Zeng Q."/>
            <person name="Gargeya S."/>
            <person name="Alvarado L."/>
            <person name="Berlin A."/>
            <person name="Chapman S.B."/>
            <person name="Chen Z."/>
            <person name="Freedman E."/>
            <person name="Gellesch M."/>
            <person name="Goldberg J."/>
            <person name="Griggs A."/>
            <person name="Gujja S."/>
            <person name="Heilman E."/>
            <person name="Heiman D."/>
            <person name="Howarth C."/>
            <person name="Mehta T."/>
            <person name="Neiman D."/>
            <person name="Pearson M."/>
            <person name="Roberts A."/>
            <person name="Saif S."/>
            <person name="Shea T."/>
            <person name="Shenoy N."/>
            <person name="Sisk P."/>
            <person name="Stolte C."/>
            <person name="Sykes S."/>
            <person name="White J."/>
            <person name="Yandava C."/>
            <person name="Haas B."/>
            <person name="Nusbaum C."/>
            <person name="Birren B."/>
        </authorList>
    </citation>
    <scope>NUCLEOTIDE SEQUENCE [LARGE SCALE GENOMIC DNA]</scope>
    <source>
        <strain evidence="9">p1A1 Lamole</strain>
    </source>
</reference>
<dbReference type="GO" id="GO:0045127">
    <property type="term" value="F:N-acetylglucosamine kinase activity"/>
    <property type="evidence" value="ECO:0007669"/>
    <property type="project" value="UniProtKB-EC"/>
</dbReference>
<evidence type="ECO:0000313" key="8">
    <source>
        <dbReference type="EnsemblFungi" id="MVLG_05915T0"/>
    </source>
</evidence>
<protein>
    <recommendedName>
        <fullName evidence="3">N-acetyl-D-glucosamine kinase</fullName>
        <ecNumber evidence="2">2.7.1.59</ecNumber>
    </recommendedName>
    <alternativeName>
        <fullName evidence="4">GlcNAc kinase</fullName>
    </alternativeName>
</protein>
<organism evidence="7">
    <name type="scientific">Microbotryum lychnidis-dioicae (strain p1A1 Lamole / MvSl-1064)</name>
    <name type="common">Anther smut fungus</name>
    <dbReference type="NCBI Taxonomy" id="683840"/>
    <lineage>
        <taxon>Eukaryota</taxon>
        <taxon>Fungi</taxon>
        <taxon>Dikarya</taxon>
        <taxon>Basidiomycota</taxon>
        <taxon>Pucciniomycotina</taxon>
        <taxon>Microbotryomycetes</taxon>
        <taxon>Microbotryales</taxon>
        <taxon>Microbotryaceae</taxon>
        <taxon>Microbotryum</taxon>
    </lineage>
</organism>
<dbReference type="EnsemblFungi" id="MVLG_05915T0">
    <property type="protein sequence ID" value="MVLG_05915T0"/>
    <property type="gene ID" value="MVLG_05915"/>
</dbReference>
<dbReference type="SUPFAM" id="SSF53067">
    <property type="entry name" value="Actin-like ATPase domain"/>
    <property type="match status" value="2"/>
</dbReference>
<dbReference type="CDD" id="cd24007">
    <property type="entry name" value="ASKHA_NBD_eukNAGK-like"/>
    <property type="match status" value="1"/>
</dbReference>
<feature type="region of interest" description="Disordered" evidence="5">
    <location>
        <begin position="1"/>
        <end position="32"/>
    </location>
</feature>
<name>U5HFN9_USTV1</name>
<dbReference type="Gene3D" id="3.30.420.40">
    <property type="match status" value="1"/>
</dbReference>
<dbReference type="Pfam" id="PF01869">
    <property type="entry name" value="BcrAD_BadFG"/>
    <property type="match status" value="1"/>
</dbReference>
<dbReference type="InterPro" id="IPR002731">
    <property type="entry name" value="ATPase_BadF"/>
</dbReference>
<evidence type="ECO:0000256" key="5">
    <source>
        <dbReference type="SAM" id="MobiDB-lite"/>
    </source>
</evidence>
<dbReference type="Proteomes" id="UP000017200">
    <property type="component" value="Unassembled WGS sequence"/>
</dbReference>
<evidence type="ECO:0000256" key="3">
    <source>
        <dbReference type="ARBA" id="ARBA00014974"/>
    </source>
</evidence>
<keyword evidence="9" id="KW-1185">Reference proteome</keyword>
<evidence type="ECO:0000313" key="7">
    <source>
        <dbReference type="EMBL" id="KDE03620.1"/>
    </source>
</evidence>
<dbReference type="AlphaFoldDB" id="U5HFN9"/>
<feature type="region of interest" description="Disordered" evidence="5">
    <location>
        <begin position="92"/>
        <end position="117"/>
    </location>
</feature>
<evidence type="ECO:0000256" key="1">
    <source>
        <dbReference type="ARBA" id="ARBA00006198"/>
    </source>
</evidence>